<dbReference type="EMBL" id="JAIZAY010000001">
    <property type="protein sequence ID" value="KAJ8048589.1"/>
    <property type="molecule type" value="Genomic_DNA"/>
</dbReference>
<dbReference type="SMART" id="SM00409">
    <property type="entry name" value="IG"/>
    <property type="match status" value="1"/>
</dbReference>
<sequence>MCYVGDSRPRIQLMWVKRTLIKETNITFEAYYSTNGIVESSFVNTTYTFNNSECLVLLACKAVGDTTWLKTRESLVLAECPQASYFSDTPQIRYVEIDSSVTLECTHTVNVLVVWKRYQENGGYKVVDFAVNTGNNASNTYISNHSLSHGNSLFIEDVSYEVEGLYSCVFGNGTNWGMAIFNVTVHAQPFSVILRIEGCDVSDKCEIEMEKMLPEERNIDEGTSQITAFLKEQPETYTLIMRCIYERNGDVGDIKDSLEKMCKDPVIFYNKESSLKQNTTLKLLDICSVSKINIAAVWCYNCIEHDNCSEDFLALESGAAIRILITLKELMLYSEGIKMNNTNVSPIFKYAAKCSNLVKLTIWIMKLVKTSSKRKDILLYE</sequence>
<gene>
    <name evidence="2" type="ORF">HOLleu_00959</name>
</gene>
<dbReference type="SUPFAM" id="SSF48726">
    <property type="entry name" value="Immunoglobulin"/>
    <property type="match status" value="1"/>
</dbReference>
<reference evidence="2" key="1">
    <citation type="submission" date="2021-10" db="EMBL/GenBank/DDBJ databases">
        <title>Tropical sea cucumber genome reveals ecological adaptation and Cuvierian tubules defense mechanism.</title>
        <authorList>
            <person name="Chen T."/>
        </authorList>
    </citation>
    <scope>NUCLEOTIDE SEQUENCE</scope>
    <source>
        <strain evidence="2">Nanhai2018</strain>
        <tissue evidence="2">Muscle</tissue>
    </source>
</reference>
<name>A0A9Q1CQD4_HOLLE</name>
<dbReference type="InterPro" id="IPR036179">
    <property type="entry name" value="Ig-like_dom_sf"/>
</dbReference>
<evidence type="ECO:0000313" key="3">
    <source>
        <dbReference type="Proteomes" id="UP001152320"/>
    </source>
</evidence>
<keyword evidence="3" id="KW-1185">Reference proteome</keyword>
<evidence type="ECO:0000313" key="2">
    <source>
        <dbReference type="EMBL" id="KAJ8048589.1"/>
    </source>
</evidence>
<organism evidence="2 3">
    <name type="scientific">Holothuria leucospilota</name>
    <name type="common">Black long sea cucumber</name>
    <name type="synonym">Mertensiothuria leucospilota</name>
    <dbReference type="NCBI Taxonomy" id="206669"/>
    <lineage>
        <taxon>Eukaryota</taxon>
        <taxon>Metazoa</taxon>
        <taxon>Echinodermata</taxon>
        <taxon>Eleutherozoa</taxon>
        <taxon>Echinozoa</taxon>
        <taxon>Holothuroidea</taxon>
        <taxon>Aspidochirotacea</taxon>
        <taxon>Aspidochirotida</taxon>
        <taxon>Holothuriidae</taxon>
        <taxon>Holothuria</taxon>
    </lineage>
</organism>
<comment type="caution">
    <text evidence="2">The sequence shown here is derived from an EMBL/GenBank/DDBJ whole genome shotgun (WGS) entry which is preliminary data.</text>
</comment>
<dbReference type="Proteomes" id="UP001152320">
    <property type="component" value="Chromosome 1"/>
</dbReference>
<evidence type="ECO:0000259" key="1">
    <source>
        <dbReference type="SMART" id="SM00409"/>
    </source>
</evidence>
<proteinExistence type="predicted"/>
<accession>A0A9Q1CQD4</accession>
<feature type="domain" description="Immunoglobulin" evidence="1">
    <location>
        <begin position="90"/>
        <end position="188"/>
    </location>
</feature>
<dbReference type="AlphaFoldDB" id="A0A9Q1CQD4"/>
<protein>
    <recommendedName>
        <fullName evidence="1">Immunoglobulin domain-containing protein</fullName>
    </recommendedName>
</protein>
<dbReference type="Gene3D" id="2.60.40.10">
    <property type="entry name" value="Immunoglobulins"/>
    <property type="match status" value="1"/>
</dbReference>
<dbReference type="InterPro" id="IPR013783">
    <property type="entry name" value="Ig-like_fold"/>
</dbReference>
<dbReference type="InterPro" id="IPR003599">
    <property type="entry name" value="Ig_sub"/>
</dbReference>